<organism evidence="2 3">
    <name type="scientific">Meloidogyne hapla</name>
    <name type="common">Root-knot nematode worm</name>
    <dbReference type="NCBI Taxonomy" id="6305"/>
    <lineage>
        <taxon>Eukaryota</taxon>
        <taxon>Metazoa</taxon>
        <taxon>Ecdysozoa</taxon>
        <taxon>Nematoda</taxon>
        <taxon>Chromadorea</taxon>
        <taxon>Rhabditida</taxon>
        <taxon>Tylenchina</taxon>
        <taxon>Tylenchomorpha</taxon>
        <taxon>Tylenchoidea</taxon>
        <taxon>Meloidogynidae</taxon>
        <taxon>Meloidogyninae</taxon>
        <taxon>Meloidogyne</taxon>
    </lineage>
</organism>
<dbReference type="GO" id="GO:0005524">
    <property type="term" value="F:ATP binding"/>
    <property type="evidence" value="ECO:0007669"/>
    <property type="project" value="UniProtKB-UniRule"/>
</dbReference>
<evidence type="ECO:0000256" key="1">
    <source>
        <dbReference type="PROSITE-ProRule" id="PRU10141"/>
    </source>
</evidence>
<dbReference type="InterPro" id="IPR011009">
    <property type="entry name" value="Kinase-like_dom_sf"/>
</dbReference>
<reference evidence="3" key="1">
    <citation type="submission" date="2016-11" db="UniProtKB">
        <authorList>
            <consortium name="WormBaseParasite"/>
        </authorList>
    </citation>
    <scope>IDENTIFICATION</scope>
</reference>
<dbReference type="InterPro" id="IPR017441">
    <property type="entry name" value="Protein_kinase_ATP_BS"/>
</dbReference>
<evidence type="ECO:0000313" key="2">
    <source>
        <dbReference type="Proteomes" id="UP000095281"/>
    </source>
</evidence>
<proteinExistence type="predicted"/>
<dbReference type="Gene3D" id="3.30.200.20">
    <property type="entry name" value="Phosphorylase Kinase, domain 1"/>
    <property type="match status" value="1"/>
</dbReference>
<dbReference type="AlphaFoldDB" id="A0A1I8BPK5"/>
<keyword evidence="2" id="KW-1185">Reference proteome</keyword>
<dbReference type="Proteomes" id="UP000095281">
    <property type="component" value="Unplaced"/>
</dbReference>
<protein>
    <submittedName>
        <fullName evidence="3">Protein kinase domain-containing protein</fullName>
    </submittedName>
</protein>
<dbReference type="SUPFAM" id="SSF56112">
    <property type="entry name" value="Protein kinase-like (PK-like)"/>
    <property type="match status" value="1"/>
</dbReference>
<sequence length="113" mass="13431">MFIKIIYSTEIADEEIDKNNLKRKFKQKGLNLQNIFKKLKIENKNEVTNCKCRRKGLLGEGATAKVFHLYSNKYKKCVAIKKFNEGARDEFIKEINIMKQINKLEYIIHEIYQ</sequence>
<keyword evidence="1" id="KW-0547">Nucleotide-binding</keyword>
<evidence type="ECO:0000313" key="3">
    <source>
        <dbReference type="WBParaSite" id="MhA1_Contig392.frz3.gene17"/>
    </source>
</evidence>
<feature type="binding site" evidence="1">
    <location>
        <position position="82"/>
    </location>
    <ligand>
        <name>ATP</name>
        <dbReference type="ChEBI" id="CHEBI:30616"/>
    </ligand>
</feature>
<dbReference type="WBParaSite" id="MhA1_Contig392.frz3.gene17">
    <property type="protein sequence ID" value="MhA1_Contig392.frz3.gene17"/>
    <property type="gene ID" value="MhA1_Contig392.frz3.gene17"/>
</dbReference>
<name>A0A1I8BPK5_MELHA</name>
<dbReference type="PROSITE" id="PS00107">
    <property type="entry name" value="PROTEIN_KINASE_ATP"/>
    <property type="match status" value="1"/>
</dbReference>
<accession>A0A1I8BPK5</accession>
<keyword evidence="1" id="KW-0067">ATP-binding</keyword>